<gene>
    <name evidence="4" type="ORF">RJ639_007791</name>
</gene>
<name>A0AA88VYH3_9ASTE</name>
<dbReference type="Proteomes" id="UP001188597">
    <property type="component" value="Unassembled WGS sequence"/>
</dbReference>
<dbReference type="InterPro" id="IPR036875">
    <property type="entry name" value="Znf_CCHC_sf"/>
</dbReference>
<dbReference type="AlphaFoldDB" id="A0AA88VYH3"/>
<comment type="caution">
    <text evidence="4">The sequence shown here is derived from an EMBL/GenBank/DDBJ whole genome shotgun (WGS) entry which is preliminary data.</text>
</comment>
<evidence type="ECO:0000313" key="5">
    <source>
        <dbReference type="Proteomes" id="UP001188597"/>
    </source>
</evidence>
<keyword evidence="1" id="KW-0863">Zinc-finger</keyword>
<dbReference type="PROSITE" id="PS50158">
    <property type="entry name" value="ZF_CCHC"/>
    <property type="match status" value="1"/>
</dbReference>
<protein>
    <recommendedName>
        <fullName evidence="3">CCHC-type domain-containing protein</fullName>
    </recommendedName>
</protein>
<sequence length="117" mass="13258">MKENEEGEGEEGEGGDPCVEGGERKVMFNKDERNSVEERISKPRPGVKPTPYMPPQQQLAHAVSRYCTFCGMTGRTEEVCRKRNGTCFACGSKGHQMKDCPKNRGYVATTARVWYWY</sequence>
<feature type="compositionally biased region" description="Acidic residues" evidence="2">
    <location>
        <begin position="1"/>
        <end position="14"/>
    </location>
</feature>
<keyword evidence="5" id="KW-1185">Reference proteome</keyword>
<dbReference type="EMBL" id="JAVXUP010001103">
    <property type="protein sequence ID" value="KAK3015949.1"/>
    <property type="molecule type" value="Genomic_DNA"/>
</dbReference>
<evidence type="ECO:0000256" key="2">
    <source>
        <dbReference type="SAM" id="MobiDB-lite"/>
    </source>
</evidence>
<dbReference type="GO" id="GO:0003676">
    <property type="term" value="F:nucleic acid binding"/>
    <property type="evidence" value="ECO:0007669"/>
    <property type="project" value="InterPro"/>
</dbReference>
<organism evidence="4 5">
    <name type="scientific">Escallonia herrerae</name>
    <dbReference type="NCBI Taxonomy" id="1293975"/>
    <lineage>
        <taxon>Eukaryota</taxon>
        <taxon>Viridiplantae</taxon>
        <taxon>Streptophyta</taxon>
        <taxon>Embryophyta</taxon>
        <taxon>Tracheophyta</taxon>
        <taxon>Spermatophyta</taxon>
        <taxon>Magnoliopsida</taxon>
        <taxon>eudicotyledons</taxon>
        <taxon>Gunneridae</taxon>
        <taxon>Pentapetalae</taxon>
        <taxon>asterids</taxon>
        <taxon>campanulids</taxon>
        <taxon>Escalloniales</taxon>
        <taxon>Escalloniaceae</taxon>
        <taxon>Escallonia</taxon>
    </lineage>
</organism>
<reference evidence="4" key="1">
    <citation type="submission" date="2022-12" db="EMBL/GenBank/DDBJ databases">
        <title>Draft genome assemblies for two species of Escallonia (Escalloniales).</title>
        <authorList>
            <person name="Chanderbali A."/>
            <person name="Dervinis C."/>
            <person name="Anghel I."/>
            <person name="Soltis D."/>
            <person name="Soltis P."/>
            <person name="Zapata F."/>
        </authorList>
    </citation>
    <scope>NUCLEOTIDE SEQUENCE</scope>
    <source>
        <strain evidence="4">UCBG64.0493</strain>
        <tissue evidence="4">Leaf</tissue>
    </source>
</reference>
<feature type="region of interest" description="Disordered" evidence="2">
    <location>
        <begin position="1"/>
        <end position="54"/>
    </location>
</feature>
<evidence type="ECO:0000313" key="4">
    <source>
        <dbReference type="EMBL" id="KAK3015949.1"/>
    </source>
</evidence>
<dbReference type="Gene3D" id="4.10.60.10">
    <property type="entry name" value="Zinc finger, CCHC-type"/>
    <property type="match status" value="1"/>
</dbReference>
<evidence type="ECO:0000259" key="3">
    <source>
        <dbReference type="PROSITE" id="PS50158"/>
    </source>
</evidence>
<dbReference type="GO" id="GO:0008270">
    <property type="term" value="F:zinc ion binding"/>
    <property type="evidence" value="ECO:0007669"/>
    <property type="project" value="UniProtKB-KW"/>
</dbReference>
<dbReference type="InterPro" id="IPR001878">
    <property type="entry name" value="Znf_CCHC"/>
</dbReference>
<evidence type="ECO:0000256" key="1">
    <source>
        <dbReference type="PROSITE-ProRule" id="PRU00047"/>
    </source>
</evidence>
<feature type="domain" description="CCHC-type" evidence="3">
    <location>
        <begin position="87"/>
        <end position="102"/>
    </location>
</feature>
<dbReference type="SUPFAM" id="SSF57756">
    <property type="entry name" value="Retrovirus zinc finger-like domains"/>
    <property type="match status" value="1"/>
</dbReference>
<keyword evidence="1" id="KW-0479">Metal-binding</keyword>
<proteinExistence type="predicted"/>
<accession>A0AA88VYH3</accession>
<keyword evidence="1" id="KW-0862">Zinc</keyword>
<feature type="compositionally biased region" description="Basic and acidic residues" evidence="2">
    <location>
        <begin position="21"/>
        <end position="41"/>
    </location>
</feature>
<dbReference type="SMART" id="SM00343">
    <property type="entry name" value="ZnF_C2HC"/>
    <property type="match status" value="1"/>
</dbReference>
<dbReference type="Pfam" id="PF00098">
    <property type="entry name" value="zf-CCHC"/>
    <property type="match status" value="1"/>
</dbReference>